<name>A0A813F5K5_POLGL</name>
<keyword evidence="1" id="KW-0472">Membrane</keyword>
<dbReference type="OrthoDB" id="10266364at2759"/>
<accession>A0A813F5K5</accession>
<evidence type="ECO:0000313" key="3">
    <source>
        <dbReference type="EMBL" id="CAE8654616.1"/>
    </source>
</evidence>
<dbReference type="Proteomes" id="UP000654075">
    <property type="component" value="Unassembled WGS sequence"/>
</dbReference>
<feature type="non-terminal residue" evidence="2">
    <location>
        <position position="1"/>
    </location>
</feature>
<protein>
    <recommendedName>
        <fullName evidence="5">Coenzyme Q-binding protein COQ10 START domain-containing protein</fullName>
    </recommendedName>
</protein>
<comment type="caution">
    <text evidence="2">The sequence shown here is derived from an EMBL/GenBank/DDBJ whole genome shotgun (WGS) entry which is preliminary data.</text>
</comment>
<evidence type="ECO:0000256" key="1">
    <source>
        <dbReference type="SAM" id="Phobius"/>
    </source>
</evidence>
<dbReference type="InterPro" id="IPR023393">
    <property type="entry name" value="START-like_dom_sf"/>
</dbReference>
<keyword evidence="1" id="KW-0812">Transmembrane</keyword>
<dbReference type="Gene3D" id="3.30.530.20">
    <property type="match status" value="1"/>
</dbReference>
<dbReference type="SUPFAM" id="SSF55961">
    <property type="entry name" value="Bet v1-like"/>
    <property type="match status" value="1"/>
</dbReference>
<dbReference type="EMBL" id="CAJNNW010012732">
    <property type="protein sequence ID" value="CAE8654616.1"/>
    <property type="molecule type" value="Genomic_DNA"/>
</dbReference>
<reference evidence="2" key="1">
    <citation type="submission" date="2021-02" db="EMBL/GenBank/DDBJ databases">
        <authorList>
            <person name="Dougan E. K."/>
            <person name="Rhodes N."/>
            <person name="Thang M."/>
            <person name="Chan C."/>
        </authorList>
    </citation>
    <scope>NUCLEOTIDE SEQUENCE</scope>
</reference>
<dbReference type="AlphaFoldDB" id="A0A813F5K5"/>
<organism evidence="2 4">
    <name type="scientific">Polarella glacialis</name>
    <name type="common">Dinoflagellate</name>
    <dbReference type="NCBI Taxonomy" id="89957"/>
    <lineage>
        <taxon>Eukaryota</taxon>
        <taxon>Sar</taxon>
        <taxon>Alveolata</taxon>
        <taxon>Dinophyceae</taxon>
        <taxon>Suessiales</taxon>
        <taxon>Suessiaceae</taxon>
        <taxon>Polarella</taxon>
    </lineage>
</organism>
<evidence type="ECO:0000313" key="2">
    <source>
        <dbReference type="EMBL" id="CAE8608862.1"/>
    </source>
</evidence>
<dbReference type="EMBL" id="CAJNNV010024065">
    <property type="protein sequence ID" value="CAE8608862.1"/>
    <property type="molecule type" value="Genomic_DNA"/>
</dbReference>
<sequence length="270" mass="30425">PLWLKPFSSVKKSALLRTSEVAPMTVGSRRRPGACVLFFVALAVGAYLFPQVWRRGSSNAALEGAESQDKGQGHQGTLPAFKLGPIKNLKALSSAEAALLEDGKLVLRQEEDPTRGKGLAVRDMAATPDDVMEELIDFKGYQKKVSMCSKCTVYDQQKLKKGLEKVKVEMSSTIIPGFSFNCYFDHTIDKKGHSMIWSLDYDKRSDVDDIQGMWYVEKHPTKDGWSRVYYQIDMRLKYRIPSMLYRALSKSSLTSAVSWVKDHSEKRATR</sequence>
<dbReference type="Proteomes" id="UP000626109">
    <property type="component" value="Unassembled WGS sequence"/>
</dbReference>
<keyword evidence="1" id="KW-1133">Transmembrane helix</keyword>
<keyword evidence="4" id="KW-1185">Reference proteome</keyword>
<gene>
    <name evidence="2" type="ORF">PGLA1383_LOCUS26695</name>
    <name evidence="3" type="ORF">PGLA2088_LOCUS11123</name>
</gene>
<proteinExistence type="predicted"/>
<feature type="transmembrane region" description="Helical" evidence="1">
    <location>
        <begin position="34"/>
        <end position="53"/>
    </location>
</feature>
<evidence type="ECO:0000313" key="4">
    <source>
        <dbReference type="Proteomes" id="UP000654075"/>
    </source>
</evidence>
<evidence type="ECO:0008006" key="5">
    <source>
        <dbReference type="Google" id="ProtNLM"/>
    </source>
</evidence>